<protein>
    <submittedName>
        <fullName evidence="1">Uncharacterized protein</fullName>
    </submittedName>
</protein>
<reference evidence="1" key="1">
    <citation type="submission" date="2014-09" db="EMBL/GenBank/DDBJ databases">
        <authorList>
            <person name="Magalhaes I.L.F."/>
            <person name="Oliveira U."/>
            <person name="Santos F.R."/>
            <person name="Vidigal T.H.D.A."/>
            <person name="Brescovit A.D."/>
            <person name="Santos A.J."/>
        </authorList>
    </citation>
    <scope>NUCLEOTIDE SEQUENCE</scope>
    <source>
        <tissue evidence="1">Shoot tissue taken approximately 20 cm above the soil surface</tissue>
    </source>
</reference>
<sequence>MCRQEDKVPVSCCPCRSTATPKLFTSNLLFVVHDCMVIQRHGDYVPCSLTDWFGDW</sequence>
<organism evidence="1">
    <name type="scientific">Arundo donax</name>
    <name type="common">Giant reed</name>
    <name type="synonym">Donax arundinaceus</name>
    <dbReference type="NCBI Taxonomy" id="35708"/>
    <lineage>
        <taxon>Eukaryota</taxon>
        <taxon>Viridiplantae</taxon>
        <taxon>Streptophyta</taxon>
        <taxon>Embryophyta</taxon>
        <taxon>Tracheophyta</taxon>
        <taxon>Spermatophyta</taxon>
        <taxon>Magnoliopsida</taxon>
        <taxon>Liliopsida</taxon>
        <taxon>Poales</taxon>
        <taxon>Poaceae</taxon>
        <taxon>PACMAD clade</taxon>
        <taxon>Arundinoideae</taxon>
        <taxon>Arundineae</taxon>
        <taxon>Arundo</taxon>
    </lineage>
</organism>
<dbReference type="EMBL" id="GBRH01197249">
    <property type="protein sequence ID" value="JAE00647.1"/>
    <property type="molecule type" value="Transcribed_RNA"/>
</dbReference>
<proteinExistence type="predicted"/>
<name>A0A0A9EKP6_ARUDO</name>
<dbReference type="AlphaFoldDB" id="A0A0A9EKP6"/>
<accession>A0A0A9EKP6</accession>
<reference evidence="1" key="2">
    <citation type="journal article" date="2015" name="Data Brief">
        <title>Shoot transcriptome of the giant reed, Arundo donax.</title>
        <authorList>
            <person name="Barrero R.A."/>
            <person name="Guerrero F.D."/>
            <person name="Moolhuijzen P."/>
            <person name="Goolsby J.A."/>
            <person name="Tidwell J."/>
            <person name="Bellgard S.E."/>
            <person name="Bellgard M.I."/>
        </authorList>
    </citation>
    <scope>NUCLEOTIDE SEQUENCE</scope>
    <source>
        <tissue evidence="1">Shoot tissue taken approximately 20 cm above the soil surface</tissue>
    </source>
</reference>
<evidence type="ECO:0000313" key="1">
    <source>
        <dbReference type="EMBL" id="JAE00647.1"/>
    </source>
</evidence>